<feature type="region of interest" description="Disordered" evidence="1">
    <location>
        <begin position="42"/>
        <end position="61"/>
    </location>
</feature>
<keyword evidence="3" id="KW-1185">Reference proteome</keyword>
<evidence type="ECO:0000313" key="3">
    <source>
        <dbReference type="Proteomes" id="UP000016800"/>
    </source>
</evidence>
<gene>
    <name evidence="2" type="ORF">FFUJ_09051</name>
</gene>
<dbReference type="GeneID" id="35402525"/>
<accession>S0EAX9</accession>
<evidence type="ECO:0000256" key="1">
    <source>
        <dbReference type="SAM" id="MobiDB-lite"/>
    </source>
</evidence>
<proteinExistence type="predicted"/>
<dbReference type="EMBL" id="HF679029">
    <property type="protein sequence ID" value="CCT70922.1"/>
    <property type="molecule type" value="Genomic_DNA"/>
</dbReference>
<feature type="compositionally biased region" description="Polar residues" evidence="1">
    <location>
        <begin position="163"/>
        <end position="199"/>
    </location>
</feature>
<protein>
    <submittedName>
        <fullName evidence="2">Uncharacterized protein</fullName>
    </submittedName>
</protein>
<reference evidence="3" key="1">
    <citation type="journal article" date="2013" name="PLoS Pathog.">
        <title>Deciphering the cryptic genome: genome-wide analyses of the rice pathogen Fusarium fujikuroi reveal complex regulation of secondary metabolism and novel metabolites.</title>
        <authorList>
            <person name="Wiemann P."/>
            <person name="Sieber C.M."/>
            <person name="von Bargen K.W."/>
            <person name="Studt L."/>
            <person name="Niehaus E.M."/>
            <person name="Espino J.J."/>
            <person name="Huss K."/>
            <person name="Michielse C.B."/>
            <person name="Albermann S."/>
            <person name="Wagner D."/>
            <person name="Bergner S.V."/>
            <person name="Connolly L.R."/>
            <person name="Fischer A."/>
            <person name="Reuter G."/>
            <person name="Kleigrewe K."/>
            <person name="Bald T."/>
            <person name="Wingfield B.D."/>
            <person name="Ophir R."/>
            <person name="Freeman S."/>
            <person name="Hippler M."/>
            <person name="Smith K.M."/>
            <person name="Brown D.W."/>
            <person name="Proctor R.H."/>
            <person name="Munsterkotter M."/>
            <person name="Freitag M."/>
            <person name="Humpf H.U."/>
            <person name="Guldener U."/>
            <person name="Tudzynski B."/>
        </authorList>
    </citation>
    <scope>NUCLEOTIDE SEQUENCE [LARGE SCALE GENOMIC DNA]</scope>
    <source>
        <strain evidence="3">CBS 195.34 / IMI 58289 / NRRL A-6831</strain>
    </source>
</reference>
<evidence type="ECO:0000313" key="2">
    <source>
        <dbReference type="EMBL" id="CCT70922.1"/>
    </source>
</evidence>
<name>S0EAX9_GIBF5</name>
<organism evidence="2 3">
    <name type="scientific">Gibberella fujikuroi (strain CBS 195.34 / IMI 58289 / NRRL A-6831)</name>
    <name type="common">Bakanae and foot rot disease fungus</name>
    <name type="synonym">Fusarium fujikuroi</name>
    <dbReference type="NCBI Taxonomy" id="1279085"/>
    <lineage>
        <taxon>Eukaryota</taxon>
        <taxon>Fungi</taxon>
        <taxon>Dikarya</taxon>
        <taxon>Ascomycota</taxon>
        <taxon>Pezizomycotina</taxon>
        <taxon>Sordariomycetes</taxon>
        <taxon>Hypocreomycetidae</taxon>
        <taxon>Hypocreales</taxon>
        <taxon>Nectriaceae</taxon>
        <taxon>Fusarium</taxon>
        <taxon>Fusarium fujikuroi species complex</taxon>
    </lineage>
</organism>
<dbReference type="AlphaFoldDB" id="S0EAX9"/>
<dbReference type="HOGENOM" id="CLU_1165901_0_0_1"/>
<dbReference type="RefSeq" id="XP_023433001.1">
    <property type="nucleotide sequence ID" value="XM_023580180.1"/>
</dbReference>
<feature type="region of interest" description="Disordered" evidence="1">
    <location>
        <begin position="160"/>
        <end position="218"/>
    </location>
</feature>
<feature type="compositionally biased region" description="Pro residues" evidence="1">
    <location>
        <begin position="43"/>
        <end position="54"/>
    </location>
</feature>
<sequence length="238" mass="26723">MCSRPFLTTGSPRDQSITKGKMSLIAQVGIARTVAFVFSAAASPPPPHKPPTAPRWPRVRRRRKREEELAVRSIAGSRRQFAHETTSKVITVNEFDVRNAQYLFGFLYAAEYRLAVWSAAIIDELKTLMEASLQPLVFSSSPPPLLLLLLISHPRYPEDQETALAQSPKESTTHPGPLRSVNSTNHLSPRQHTDSTPSPNRFFPRMSVPNSNPPHSKIACRQAKRDAEERLVRFLQPI</sequence>
<dbReference type="Proteomes" id="UP000016800">
    <property type="component" value="Chromosome VII"/>
</dbReference>
<dbReference type="VEuPathDB" id="FungiDB:FFUJ_09051"/>